<keyword evidence="1" id="KW-0418">Kinase</keyword>
<comment type="caution">
    <text evidence="3">The sequence shown here is derived from an EMBL/GenBank/DDBJ whole genome shotgun (WGS) entry which is preliminary data.</text>
</comment>
<organism evidence="3 4">
    <name type="scientific">Photobacterium sanctipauli</name>
    <dbReference type="NCBI Taxonomy" id="1342794"/>
    <lineage>
        <taxon>Bacteria</taxon>
        <taxon>Pseudomonadati</taxon>
        <taxon>Pseudomonadota</taxon>
        <taxon>Gammaproteobacteria</taxon>
        <taxon>Vibrionales</taxon>
        <taxon>Vibrionaceae</taxon>
        <taxon>Photobacterium</taxon>
    </lineage>
</organism>
<dbReference type="InterPro" id="IPR003594">
    <property type="entry name" value="HATPase_dom"/>
</dbReference>
<dbReference type="Pfam" id="PF13581">
    <property type="entry name" value="HATPase_c_2"/>
    <property type="match status" value="1"/>
</dbReference>
<dbReference type="GO" id="GO:0004674">
    <property type="term" value="F:protein serine/threonine kinase activity"/>
    <property type="evidence" value="ECO:0007669"/>
    <property type="project" value="UniProtKB-KW"/>
</dbReference>
<sequence length="150" mass="17340">MEMTTERFSKQYNSSPEVSRLIADDMQRYLNDHAVTQDVIDQVELCLVEVVNNAYEHAYQYSDQCPIEFSCFFNAEQELVIEVSDYGQSMTQDEFSRAIKGEFIEPDPDDPETWTTSGRGFIIVVQLTDDLEYTTSGKKNTFKFLKRAES</sequence>
<dbReference type="InterPro" id="IPR036890">
    <property type="entry name" value="HATPase_C_sf"/>
</dbReference>
<dbReference type="OrthoDB" id="5624604at2"/>
<name>A0A2T3NPE4_9GAMM</name>
<keyword evidence="3" id="KW-0067">ATP-binding</keyword>
<dbReference type="AlphaFoldDB" id="A0A2T3NPE4"/>
<evidence type="ECO:0000313" key="3">
    <source>
        <dbReference type="EMBL" id="PSW18143.1"/>
    </source>
</evidence>
<dbReference type="Gene3D" id="3.30.565.10">
    <property type="entry name" value="Histidine kinase-like ATPase, C-terminal domain"/>
    <property type="match status" value="1"/>
</dbReference>
<accession>A0A2T3NPE4</accession>
<protein>
    <submittedName>
        <fullName evidence="3">ATP-binding protein</fullName>
    </submittedName>
</protein>
<keyword evidence="1" id="KW-0723">Serine/threonine-protein kinase</keyword>
<proteinExistence type="predicted"/>
<evidence type="ECO:0000313" key="4">
    <source>
        <dbReference type="Proteomes" id="UP000241771"/>
    </source>
</evidence>
<dbReference type="GO" id="GO:0005524">
    <property type="term" value="F:ATP binding"/>
    <property type="evidence" value="ECO:0007669"/>
    <property type="project" value="UniProtKB-KW"/>
</dbReference>
<dbReference type="EMBL" id="PYMA01000012">
    <property type="protein sequence ID" value="PSW18143.1"/>
    <property type="molecule type" value="Genomic_DNA"/>
</dbReference>
<feature type="domain" description="Histidine kinase/HSP90-like ATPase" evidence="2">
    <location>
        <begin position="15"/>
        <end position="141"/>
    </location>
</feature>
<keyword evidence="1" id="KW-0808">Transferase</keyword>
<dbReference type="RefSeq" id="WP_051902138.1">
    <property type="nucleotide sequence ID" value="NZ_JGVO01000336.1"/>
</dbReference>
<dbReference type="InterPro" id="IPR050267">
    <property type="entry name" value="Anti-sigma-factor_SerPK"/>
</dbReference>
<dbReference type="PANTHER" id="PTHR35526">
    <property type="entry name" value="ANTI-SIGMA-F FACTOR RSBW-RELATED"/>
    <property type="match status" value="1"/>
</dbReference>
<evidence type="ECO:0000259" key="2">
    <source>
        <dbReference type="Pfam" id="PF13581"/>
    </source>
</evidence>
<dbReference type="Proteomes" id="UP000241771">
    <property type="component" value="Unassembled WGS sequence"/>
</dbReference>
<gene>
    <name evidence="3" type="ORF">C9I98_17305</name>
</gene>
<dbReference type="SUPFAM" id="SSF55874">
    <property type="entry name" value="ATPase domain of HSP90 chaperone/DNA topoisomerase II/histidine kinase"/>
    <property type="match status" value="1"/>
</dbReference>
<dbReference type="PANTHER" id="PTHR35526:SF3">
    <property type="entry name" value="ANTI-SIGMA-F FACTOR RSBW"/>
    <property type="match status" value="1"/>
</dbReference>
<keyword evidence="3" id="KW-0547">Nucleotide-binding</keyword>
<keyword evidence="4" id="KW-1185">Reference proteome</keyword>
<dbReference type="CDD" id="cd16936">
    <property type="entry name" value="HATPase_RsbW-like"/>
    <property type="match status" value="1"/>
</dbReference>
<evidence type="ECO:0000256" key="1">
    <source>
        <dbReference type="ARBA" id="ARBA00022527"/>
    </source>
</evidence>
<reference evidence="3 4" key="1">
    <citation type="submission" date="2018-01" db="EMBL/GenBank/DDBJ databases">
        <title>Whole genome sequencing of Histamine producing bacteria.</title>
        <authorList>
            <person name="Butler K."/>
        </authorList>
    </citation>
    <scope>NUCLEOTIDE SEQUENCE [LARGE SCALE GENOMIC DNA]</scope>
    <source>
        <strain evidence="3 4">DSM 100436</strain>
    </source>
</reference>